<evidence type="ECO:0000256" key="1">
    <source>
        <dbReference type="SAM" id="MobiDB-lite"/>
    </source>
</evidence>
<dbReference type="Proteomes" id="UP000680866">
    <property type="component" value="Chromosome"/>
</dbReference>
<protein>
    <recommendedName>
        <fullName evidence="4">Helix-turn-helix domain-containing protein</fullName>
    </recommendedName>
</protein>
<dbReference type="EMBL" id="AP023359">
    <property type="protein sequence ID" value="BCJ64812.1"/>
    <property type="molecule type" value="Genomic_DNA"/>
</dbReference>
<name>A0A810MUY2_9ACTN</name>
<keyword evidence="3" id="KW-1185">Reference proteome</keyword>
<reference evidence="2" key="1">
    <citation type="submission" date="2020-08" db="EMBL/GenBank/DDBJ databases">
        <title>Whole genome shotgun sequence of Polymorphospora rubra NBRC 101157.</title>
        <authorList>
            <person name="Komaki H."/>
            <person name="Tamura T."/>
        </authorList>
    </citation>
    <scope>NUCLEOTIDE SEQUENCE</scope>
    <source>
        <strain evidence="2">NBRC 101157</strain>
    </source>
</reference>
<dbReference type="AlphaFoldDB" id="A0A810MUY2"/>
<evidence type="ECO:0008006" key="4">
    <source>
        <dbReference type="Google" id="ProtNLM"/>
    </source>
</evidence>
<proteinExistence type="predicted"/>
<evidence type="ECO:0000313" key="2">
    <source>
        <dbReference type="EMBL" id="BCJ64812.1"/>
    </source>
</evidence>
<dbReference type="KEGG" id="pry:Prubr_18330"/>
<gene>
    <name evidence="2" type="ORF">Prubr_18330</name>
</gene>
<sequence>MNARRRRPSSDNGLVWTADKIHALGVSTDLATAAHIFNLSLATAYRLVKTNTFPVPVIRAGTHYRVPTAPILTTLGLTPPDKPAPRPRRQFRKHPTTPVNPAG</sequence>
<organism evidence="2 3">
    <name type="scientific">Polymorphospora rubra</name>
    <dbReference type="NCBI Taxonomy" id="338584"/>
    <lineage>
        <taxon>Bacteria</taxon>
        <taxon>Bacillati</taxon>
        <taxon>Actinomycetota</taxon>
        <taxon>Actinomycetes</taxon>
        <taxon>Micromonosporales</taxon>
        <taxon>Micromonosporaceae</taxon>
        <taxon>Polymorphospora</taxon>
    </lineage>
</organism>
<dbReference type="RefSeq" id="WP_212823682.1">
    <property type="nucleotide sequence ID" value="NZ_AP023359.1"/>
</dbReference>
<evidence type="ECO:0000313" key="3">
    <source>
        <dbReference type="Proteomes" id="UP000680866"/>
    </source>
</evidence>
<feature type="compositionally biased region" description="Basic residues" evidence="1">
    <location>
        <begin position="85"/>
        <end position="95"/>
    </location>
</feature>
<feature type="region of interest" description="Disordered" evidence="1">
    <location>
        <begin position="74"/>
        <end position="103"/>
    </location>
</feature>
<accession>A0A810MUY2</accession>